<dbReference type="EMBL" id="PDNB01000030">
    <property type="protein sequence ID" value="PGH14875.1"/>
    <property type="molecule type" value="Genomic_DNA"/>
</dbReference>
<evidence type="ECO:0000256" key="1">
    <source>
        <dbReference type="ARBA" id="ARBA00022737"/>
    </source>
</evidence>
<keyword evidence="1" id="KW-0677">Repeat</keyword>
<dbReference type="InterPro" id="IPR002110">
    <property type="entry name" value="Ankyrin_rpt"/>
</dbReference>
<reference evidence="4 5" key="1">
    <citation type="submission" date="2017-10" db="EMBL/GenBank/DDBJ databases">
        <title>Comparative genomics in systemic dimorphic fungi from Ajellomycetaceae.</title>
        <authorList>
            <person name="Munoz J.F."/>
            <person name="Mcewen J.G."/>
            <person name="Clay O.K."/>
            <person name="Cuomo C.A."/>
        </authorList>
    </citation>
    <scope>NUCLEOTIDE SEQUENCE [LARGE SCALE GENOMIC DNA]</scope>
    <source>
        <strain evidence="4 5">UAMH5409</strain>
    </source>
</reference>
<dbReference type="Pfam" id="PF00023">
    <property type="entry name" value="Ank"/>
    <property type="match status" value="2"/>
</dbReference>
<dbReference type="Proteomes" id="UP000223968">
    <property type="component" value="Unassembled WGS sequence"/>
</dbReference>
<dbReference type="STRING" id="1447875.A0A2B7Y105"/>
<proteinExistence type="predicted"/>
<feature type="repeat" description="ANK" evidence="3">
    <location>
        <begin position="274"/>
        <end position="301"/>
    </location>
</feature>
<dbReference type="SMART" id="SM00248">
    <property type="entry name" value="ANK"/>
    <property type="match status" value="7"/>
</dbReference>
<sequence>MPLLALPSELLLEIAKNLNCERDISYFSLANTHLHVLLSDYLYRKNVKEHDSKALVWAAEHGSEKVVQILLNKDADVNNRGVDGNRPLQLAAHEGHENVVRMLLSNSSTNIDAESEAGGYGTALQAASGQGHEKIVEVLLDRGANVNVEGGWYGSALQAACRGGHKKIVRTLLNKNAYVNARGSIYDSALQAASAGGHVNVVKMLLDKYPNMHAPGRYSHAGYFWDDALYAASRRRDYLDALYVVSAEGQVRVVQTLLDGYTERWRKYYLAIMLRIAAFGGHEKLVRVLLDMNADVNTQENPKGTTLQAAFGGGGPE</sequence>
<evidence type="ECO:0000256" key="3">
    <source>
        <dbReference type="PROSITE-ProRule" id="PRU00023"/>
    </source>
</evidence>
<dbReference type="SUPFAM" id="SSF48403">
    <property type="entry name" value="Ankyrin repeat"/>
    <property type="match status" value="1"/>
</dbReference>
<accession>A0A2B7Y105</accession>
<protein>
    <submittedName>
        <fullName evidence="4">Uncharacterized protein</fullName>
    </submittedName>
</protein>
<keyword evidence="2 3" id="KW-0040">ANK repeat</keyword>
<name>A0A2B7Y105_9EURO</name>
<dbReference type="PROSITE" id="PS50297">
    <property type="entry name" value="ANK_REP_REGION"/>
    <property type="match status" value="2"/>
</dbReference>
<dbReference type="Pfam" id="PF12796">
    <property type="entry name" value="Ank_2"/>
    <property type="match status" value="2"/>
</dbReference>
<dbReference type="AlphaFoldDB" id="A0A2B7Y105"/>
<evidence type="ECO:0000313" key="5">
    <source>
        <dbReference type="Proteomes" id="UP000223968"/>
    </source>
</evidence>
<gene>
    <name evidence="4" type="ORF">AJ79_02737</name>
</gene>
<feature type="repeat" description="ANK" evidence="3">
    <location>
        <begin position="50"/>
        <end position="82"/>
    </location>
</feature>
<evidence type="ECO:0000313" key="4">
    <source>
        <dbReference type="EMBL" id="PGH14875.1"/>
    </source>
</evidence>
<evidence type="ECO:0000256" key="2">
    <source>
        <dbReference type="ARBA" id="ARBA00023043"/>
    </source>
</evidence>
<dbReference type="OrthoDB" id="4188641at2759"/>
<dbReference type="InterPro" id="IPR036770">
    <property type="entry name" value="Ankyrin_rpt-contain_sf"/>
</dbReference>
<organism evidence="4 5">
    <name type="scientific">Helicocarpus griseus UAMH5409</name>
    <dbReference type="NCBI Taxonomy" id="1447875"/>
    <lineage>
        <taxon>Eukaryota</taxon>
        <taxon>Fungi</taxon>
        <taxon>Dikarya</taxon>
        <taxon>Ascomycota</taxon>
        <taxon>Pezizomycotina</taxon>
        <taxon>Eurotiomycetes</taxon>
        <taxon>Eurotiomycetidae</taxon>
        <taxon>Onygenales</taxon>
        <taxon>Ajellomycetaceae</taxon>
        <taxon>Helicocarpus</taxon>
    </lineage>
</organism>
<dbReference type="PANTHER" id="PTHR24198">
    <property type="entry name" value="ANKYRIN REPEAT AND PROTEIN KINASE DOMAIN-CONTAINING PROTEIN"/>
    <property type="match status" value="1"/>
</dbReference>
<dbReference type="PROSITE" id="PS50088">
    <property type="entry name" value="ANK_REPEAT"/>
    <property type="match status" value="4"/>
</dbReference>
<dbReference type="Gene3D" id="1.25.40.20">
    <property type="entry name" value="Ankyrin repeat-containing domain"/>
    <property type="match status" value="3"/>
</dbReference>
<comment type="caution">
    <text evidence="4">The sequence shown here is derived from an EMBL/GenBank/DDBJ whole genome shotgun (WGS) entry which is preliminary data.</text>
</comment>
<dbReference type="PRINTS" id="PR01415">
    <property type="entry name" value="ANKYRIN"/>
</dbReference>
<keyword evidence="5" id="KW-1185">Reference proteome</keyword>
<feature type="repeat" description="ANK" evidence="3">
    <location>
        <begin position="122"/>
        <end position="151"/>
    </location>
</feature>
<feature type="repeat" description="ANK" evidence="3">
    <location>
        <begin position="83"/>
        <end position="108"/>
    </location>
</feature>
<dbReference type="PANTHER" id="PTHR24198:SF193">
    <property type="match status" value="1"/>
</dbReference>